<name>A0A1Y1ZWH1_9PLEO</name>
<gene>
    <name evidence="1" type="ORF">BCR34DRAFT_232341</name>
</gene>
<evidence type="ECO:0000313" key="1">
    <source>
        <dbReference type="EMBL" id="ORY14417.1"/>
    </source>
</evidence>
<comment type="caution">
    <text evidence="1">The sequence shown here is derived from an EMBL/GenBank/DDBJ whole genome shotgun (WGS) entry which is preliminary data.</text>
</comment>
<reference evidence="1 2" key="1">
    <citation type="submission" date="2016-07" db="EMBL/GenBank/DDBJ databases">
        <title>Pervasive Adenine N6-methylation of Active Genes in Fungi.</title>
        <authorList>
            <consortium name="DOE Joint Genome Institute"/>
            <person name="Mondo S.J."/>
            <person name="Dannebaum R.O."/>
            <person name="Kuo R.C."/>
            <person name="Labutti K."/>
            <person name="Haridas S."/>
            <person name="Kuo A."/>
            <person name="Salamov A."/>
            <person name="Ahrendt S.R."/>
            <person name="Lipzen A."/>
            <person name="Sullivan W."/>
            <person name="Andreopoulos W.B."/>
            <person name="Clum A."/>
            <person name="Lindquist E."/>
            <person name="Daum C."/>
            <person name="Ramamoorthy G.K."/>
            <person name="Gryganskyi A."/>
            <person name="Culley D."/>
            <person name="Magnuson J.K."/>
            <person name="James T.Y."/>
            <person name="O'Malley M.A."/>
            <person name="Stajich J.E."/>
            <person name="Spatafora J.W."/>
            <person name="Visel A."/>
            <person name="Grigoriev I.V."/>
        </authorList>
    </citation>
    <scope>NUCLEOTIDE SEQUENCE [LARGE SCALE GENOMIC DNA]</scope>
    <source>
        <strain evidence="1 2">CBS 115471</strain>
    </source>
</reference>
<dbReference type="EMBL" id="MCFA01000033">
    <property type="protein sequence ID" value="ORY14417.1"/>
    <property type="molecule type" value="Genomic_DNA"/>
</dbReference>
<keyword evidence="2" id="KW-1185">Reference proteome</keyword>
<dbReference type="Proteomes" id="UP000193144">
    <property type="component" value="Unassembled WGS sequence"/>
</dbReference>
<proteinExistence type="predicted"/>
<dbReference type="AlphaFoldDB" id="A0A1Y1ZWH1"/>
<protein>
    <submittedName>
        <fullName evidence="1">Uncharacterized protein</fullName>
    </submittedName>
</protein>
<sequence length="162" mass="18478">MTKRSLTGRCMCSTYGLRLLTKHRNANGHGRHPHFVDCLADFSFFSSRGISSESSTSRHRTPQSQPVGSSWPALVFTFIFSLDSQLRKHIFSYILLSGHIYLFEFPPTTSAALRSARTGELGREITRRDSRYEPMHSRLLLATAKWVKGDTVNRHPKAEPRR</sequence>
<accession>A0A1Y1ZWH1</accession>
<evidence type="ECO:0000313" key="2">
    <source>
        <dbReference type="Proteomes" id="UP000193144"/>
    </source>
</evidence>
<organism evidence="1 2">
    <name type="scientific">Clohesyomyces aquaticus</name>
    <dbReference type="NCBI Taxonomy" id="1231657"/>
    <lineage>
        <taxon>Eukaryota</taxon>
        <taxon>Fungi</taxon>
        <taxon>Dikarya</taxon>
        <taxon>Ascomycota</taxon>
        <taxon>Pezizomycotina</taxon>
        <taxon>Dothideomycetes</taxon>
        <taxon>Pleosporomycetidae</taxon>
        <taxon>Pleosporales</taxon>
        <taxon>Lindgomycetaceae</taxon>
        <taxon>Clohesyomyces</taxon>
    </lineage>
</organism>